<keyword evidence="6 10" id="KW-0472">Membrane</keyword>
<evidence type="ECO:0000256" key="7">
    <source>
        <dbReference type="ARBA" id="ARBA00023170"/>
    </source>
</evidence>
<feature type="compositionally biased region" description="Polar residues" evidence="9">
    <location>
        <begin position="294"/>
        <end position="311"/>
    </location>
</feature>
<feature type="compositionally biased region" description="Polar residues" evidence="9">
    <location>
        <begin position="344"/>
        <end position="354"/>
    </location>
</feature>
<evidence type="ECO:0000259" key="11">
    <source>
        <dbReference type="PROSITE" id="PS50262"/>
    </source>
</evidence>
<proteinExistence type="predicted"/>
<evidence type="ECO:0000313" key="12">
    <source>
        <dbReference type="EMBL" id="KAK7495301.1"/>
    </source>
</evidence>
<keyword evidence="3 10" id="KW-0812">Transmembrane</keyword>
<keyword evidence="2" id="KW-1003">Cell membrane</keyword>
<feature type="transmembrane region" description="Helical" evidence="10">
    <location>
        <begin position="199"/>
        <end position="225"/>
    </location>
</feature>
<keyword evidence="13" id="KW-1185">Reference proteome</keyword>
<name>A0ABD0L7P6_9CAEN</name>
<evidence type="ECO:0000256" key="10">
    <source>
        <dbReference type="SAM" id="Phobius"/>
    </source>
</evidence>
<dbReference type="GO" id="GO:0005886">
    <property type="term" value="C:plasma membrane"/>
    <property type="evidence" value="ECO:0007669"/>
    <property type="project" value="UniProtKB-SubCell"/>
</dbReference>
<dbReference type="SUPFAM" id="SSF81321">
    <property type="entry name" value="Family A G protein-coupled receptor-like"/>
    <property type="match status" value="1"/>
</dbReference>
<evidence type="ECO:0000256" key="1">
    <source>
        <dbReference type="ARBA" id="ARBA00004651"/>
    </source>
</evidence>
<dbReference type="Pfam" id="PF00001">
    <property type="entry name" value="7tm_1"/>
    <property type="match status" value="1"/>
</dbReference>
<comment type="caution">
    <text evidence="12">The sequence shown here is derived from an EMBL/GenBank/DDBJ whole genome shotgun (WGS) entry which is preliminary data.</text>
</comment>
<keyword evidence="5" id="KW-0297">G-protein coupled receptor</keyword>
<organism evidence="12 13">
    <name type="scientific">Batillaria attramentaria</name>
    <dbReference type="NCBI Taxonomy" id="370345"/>
    <lineage>
        <taxon>Eukaryota</taxon>
        <taxon>Metazoa</taxon>
        <taxon>Spiralia</taxon>
        <taxon>Lophotrochozoa</taxon>
        <taxon>Mollusca</taxon>
        <taxon>Gastropoda</taxon>
        <taxon>Caenogastropoda</taxon>
        <taxon>Sorbeoconcha</taxon>
        <taxon>Cerithioidea</taxon>
        <taxon>Batillariidae</taxon>
        <taxon>Batillaria</taxon>
    </lineage>
</organism>
<dbReference type="GO" id="GO:0004930">
    <property type="term" value="F:G protein-coupled receptor activity"/>
    <property type="evidence" value="ECO:0007669"/>
    <property type="project" value="UniProtKB-KW"/>
</dbReference>
<feature type="transmembrane region" description="Helical" evidence="10">
    <location>
        <begin position="159"/>
        <end position="179"/>
    </location>
</feature>
<feature type="region of interest" description="Disordered" evidence="9">
    <location>
        <begin position="389"/>
        <end position="409"/>
    </location>
</feature>
<protein>
    <recommendedName>
        <fullName evidence="11">G-protein coupled receptors family 1 profile domain-containing protein</fullName>
    </recommendedName>
</protein>
<sequence>MDTTTDDTTTLTDYTDHPDDYDYPGDDLDILPLSSLVPAVVLVTVLVAMAVIGNLLVLWSYARDKGLQTVSNLYIVQLAVCDFLLGAVSMPVYLIHTALQFVWPFGTIFCKVYLVSDFTMCSLSVLLVILISQDQLLILRKGALYATTETKPKAYVKIALAWILGFLLYGPAIIGWDHWVGYSSLEPGECDTEFYSNYTFTLVTAMLEFTLSSIVLILLNGAVYWEIRKRTTKVGTSFKASSQKQAVGSRREAVRRNSVTPMKHTRDNVYTVPVDTQGASNPATACDAGHGVSMSDSLNGKGNISHHSSVPETGGLSAKQDPPSTIIQELSVHSIDEPAAAAKSTESNIANSDTGFGGSQHGVSTEKTRVEQTAKFPKMQNRKVKILPHTPAEDGASGTSELRSDFSDESSANNLTTKRNVMCLWFRKCHGRIGFGRRRQKFSRSVRKDLKAAKALFTFVFAFLCCWTPYTIATVIVSFCDACVNEDLYEFFIWLLWAKAAINPFLYAANNARFRMNFAQIVGRACPCCKAALQSVAARANDTTSVHHKA</sequence>
<feature type="transmembrane region" description="Helical" evidence="10">
    <location>
        <begin position="455"/>
        <end position="479"/>
    </location>
</feature>
<dbReference type="PANTHER" id="PTHR24247:SF195">
    <property type="entry name" value="G-PROTEIN COUPLED RECEPTORS FAMILY 1 PROFILE DOMAIN-CONTAINING PROTEIN"/>
    <property type="match status" value="1"/>
</dbReference>
<keyword evidence="8" id="KW-0807">Transducer</keyword>
<feature type="domain" description="G-protein coupled receptors family 1 profile" evidence="11">
    <location>
        <begin position="53"/>
        <end position="507"/>
    </location>
</feature>
<evidence type="ECO:0000256" key="2">
    <source>
        <dbReference type="ARBA" id="ARBA00022475"/>
    </source>
</evidence>
<feature type="transmembrane region" description="Helical" evidence="10">
    <location>
        <begin position="36"/>
        <end position="61"/>
    </location>
</feature>
<dbReference type="InterPro" id="IPR017452">
    <property type="entry name" value="GPCR_Rhodpsn_7TM"/>
</dbReference>
<dbReference type="Proteomes" id="UP001519460">
    <property type="component" value="Unassembled WGS sequence"/>
</dbReference>
<dbReference type="AlphaFoldDB" id="A0ABD0L7P6"/>
<evidence type="ECO:0000256" key="4">
    <source>
        <dbReference type="ARBA" id="ARBA00022989"/>
    </source>
</evidence>
<evidence type="ECO:0000256" key="6">
    <source>
        <dbReference type="ARBA" id="ARBA00023136"/>
    </source>
</evidence>
<evidence type="ECO:0000256" key="5">
    <source>
        <dbReference type="ARBA" id="ARBA00023040"/>
    </source>
</evidence>
<feature type="transmembrane region" description="Helical" evidence="10">
    <location>
        <begin position="491"/>
        <end position="509"/>
    </location>
</feature>
<dbReference type="PANTHER" id="PTHR24247">
    <property type="entry name" value="5-HYDROXYTRYPTAMINE RECEPTOR"/>
    <property type="match status" value="1"/>
</dbReference>
<dbReference type="EMBL" id="JACVVK020000076">
    <property type="protein sequence ID" value="KAK7495301.1"/>
    <property type="molecule type" value="Genomic_DNA"/>
</dbReference>
<reference evidence="12 13" key="1">
    <citation type="journal article" date="2023" name="Sci. Data">
        <title>Genome assembly of the Korean intertidal mud-creeper Batillaria attramentaria.</title>
        <authorList>
            <person name="Patra A.K."/>
            <person name="Ho P.T."/>
            <person name="Jun S."/>
            <person name="Lee S.J."/>
            <person name="Kim Y."/>
            <person name="Won Y.J."/>
        </authorList>
    </citation>
    <scope>NUCLEOTIDE SEQUENCE [LARGE SCALE GENOMIC DNA]</scope>
    <source>
        <strain evidence="12">Wonlab-2016</strain>
    </source>
</reference>
<keyword evidence="4 10" id="KW-1133">Transmembrane helix</keyword>
<dbReference type="Gene3D" id="1.20.1070.10">
    <property type="entry name" value="Rhodopsin 7-helix transmembrane proteins"/>
    <property type="match status" value="2"/>
</dbReference>
<evidence type="ECO:0000256" key="9">
    <source>
        <dbReference type="SAM" id="MobiDB-lite"/>
    </source>
</evidence>
<evidence type="ECO:0000313" key="13">
    <source>
        <dbReference type="Proteomes" id="UP001519460"/>
    </source>
</evidence>
<accession>A0ABD0L7P6</accession>
<feature type="transmembrane region" description="Helical" evidence="10">
    <location>
        <begin position="73"/>
        <end position="95"/>
    </location>
</feature>
<feature type="region of interest" description="Disordered" evidence="9">
    <location>
        <begin position="273"/>
        <end position="322"/>
    </location>
</feature>
<feature type="transmembrane region" description="Helical" evidence="10">
    <location>
        <begin position="101"/>
        <end position="131"/>
    </location>
</feature>
<keyword evidence="7" id="KW-0675">Receptor</keyword>
<dbReference type="InterPro" id="IPR000276">
    <property type="entry name" value="GPCR_Rhodpsn"/>
</dbReference>
<gene>
    <name evidence="12" type="ORF">BaRGS_00013483</name>
</gene>
<evidence type="ECO:0000256" key="8">
    <source>
        <dbReference type="ARBA" id="ARBA00023224"/>
    </source>
</evidence>
<feature type="region of interest" description="Disordered" evidence="9">
    <location>
        <begin position="338"/>
        <end position="371"/>
    </location>
</feature>
<dbReference type="PROSITE" id="PS50262">
    <property type="entry name" value="G_PROTEIN_RECEP_F1_2"/>
    <property type="match status" value="1"/>
</dbReference>
<dbReference type="PRINTS" id="PR00237">
    <property type="entry name" value="GPCRRHODOPSN"/>
</dbReference>
<comment type="subcellular location">
    <subcellularLocation>
        <location evidence="1">Cell membrane</location>
        <topology evidence="1">Multi-pass membrane protein</topology>
    </subcellularLocation>
</comment>
<evidence type="ECO:0000256" key="3">
    <source>
        <dbReference type="ARBA" id="ARBA00022692"/>
    </source>
</evidence>